<protein>
    <recommendedName>
        <fullName evidence="1">SprT-like domain-containing protein</fullName>
    </recommendedName>
</protein>
<comment type="caution">
    <text evidence="2">The sequence shown here is derived from an EMBL/GenBank/DDBJ whole genome shotgun (WGS) entry which is preliminary data.</text>
</comment>
<reference evidence="2 3" key="1">
    <citation type="journal article" date="2015" name="Genome Announc.">
        <title>Expanding the biotechnology potential of lactobacilli through comparative genomics of 213 strains and associated genera.</title>
        <authorList>
            <person name="Sun Z."/>
            <person name="Harris H.M."/>
            <person name="McCann A."/>
            <person name="Guo C."/>
            <person name="Argimon S."/>
            <person name="Zhang W."/>
            <person name="Yang X."/>
            <person name="Jeffery I.B."/>
            <person name="Cooney J.C."/>
            <person name="Kagawa T.F."/>
            <person name="Liu W."/>
            <person name="Song Y."/>
            <person name="Salvetti E."/>
            <person name="Wrobel A."/>
            <person name="Rasinkangas P."/>
            <person name="Parkhill J."/>
            <person name="Rea M.C."/>
            <person name="O'Sullivan O."/>
            <person name="Ritari J."/>
            <person name="Douillard F.P."/>
            <person name="Paul Ross R."/>
            <person name="Yang R."/>
            <person name="Briner A.E."/>
            <person name="Felis G.E."/>
            <person name="de Vos W.M."/>
            <person name="Barrangou R."/>
            <person name="Klaenhammer T.R."/>
            <person name="Caufield P.W."/>
            <person name="Cui Y."/>
            <person name="Zhang H."/>
            <person name="O'Toole P.W."/>
        </authorList>
    </citation>
    <scope>NUCLEOTIDE SEQUENCE [LARGE SCALE GENOMIC DNA]</scope>
    <source>
        <strain evidence="2 3">DSM 20505</strain>
    </source>
</reference>
<accession>A0A0R1ZTR8</accession>
<dbReference type="Pfam" id="PF17283">
    <property type="entry name" value="Zn_ribbon_SprT"/>
    <property type="match status" value="1"/>
</dbReference>
<dbReference type="AlphaFoldDB" id="A0A0R1ZTR8"/>
<dbReference type="Proteomes" id="UP000051679">
    <property type="component" value="Unassembled WGS sequence"/>
</dbReference>
<dbReference type="InterPro" id="IPR006640">
    <property type="entry name" value="SprT-like_domain"/>
</dbReference>
<dbReference type="NCBIfam" id="NF003339">
    <property type="entry name" value="PRK04351.1"/>
    <property type="match status" value="1"/>
</dbReference>
<keyword evidence="3" id="KW-1185">Reference proteome</keyword>
<evidence type="ECO:0000313" key="2">
    <source>
        <dbReference type="EMBL" id="KRM54307.1"/>
    </source>
</evidence>
<dbReference type="OrthoDB" id="9799909at2"/>
<dbReference type="GO" id="GO:0006950">
    <property type="term" value="P:response to stress"/>
    <property type="evidence" value="ECO:0007669"/>
    <property type="project" value="UniProtKB-ARBA"/>
</dbReference>
<evidence type="ECO:0000313" key="3">
    <source>
        <dbReference type="Proteomes" id="UP000051679"/>
    </source>
</evidence>
<name>A0A0R1ZTR8_9LACO</name>
<organism evidence="2 3">
    <name type="scientific">Lacticaseibacillus sharpeae JCM 1186 = DSM 20505</name>
    <dbReference type="NCBI Taxonomy" id="1291052"/>
    <lineage>
        <taxon>Bacteria</taxon>
        <taxon>Bacillati</taxon>
        <taxon>Bacillota</taxon>
        <taxon>Bacilli</taxon>
        <taxon>Lactobacillales</taxon>
        <taxon>Lactobacillaceae</taxon>
        <taxon>Lacticaseibacillus</taxon>
    </lineage>
</organism>
<dbReference type="InterPro" id="IPR035240">
    <property type="entry name" value="SprT_Zn_ribbon"/>
</dbReference>
<dbReference type="STRING" id="1291052.FC18_GL000526"/>
<sequence>MLTQQQLQARVEYISREFFHLPFTDRAVYNNRLRRAAGRFLPATMSLDFSVKLFAGYTEAQRDDVIKHELTHYHLYRMHRGYKHGDADFKALLARVGGTRFAPAPPASDHEFYYVYQCQRCGQKYPRRRRFNTNRYVCSKCRGHLVGVAVVSAAQLQAEGLIG</sequence>
<gene>
    <name evidence="2" type="ORF">FC18_GL000526</name>
</gene>
<proteinExistence type="predicted"/>
<evidence type="ECO:0000259" key="1">
    <source>
        <dbReference type="SMART" id="SM00731"/>
    </source>
</evidence>
<feature type="domain" description="SprT-like" evidence="1">
    <location>
        <begin position="5"/>
        <end position="148"/>
    </location>
</feature>
<dbReference type="Pfam" id="PF10263">
    <property type="entry name" value="SprT-like"/>
    <property type="match status" value="1"/>
</dbReference>
<dbReference type="EMBL" id="AYYO01000056">
    <property type="protein sequence ID" value="KRM54307.1"/>
    <property type="molecule type" value="Genomic_DNA"/>
</dbReference>
<dbReference type="PATRIC" id="fig|1291052.5.peg.537"/>
<dbReference type="SMART" id="SM00731">
    <property type="entry name" value="SprT"/>
    <property type="match status" value="1"/>
</dbReference>
<dbReference type="RefSeq" id="WP_056976347.1">
    <property type="nucleotide sequence ID" value="NZ_AYYO01000056.1"/>
</dbReference>